<dbReference type="Proteomes" id="UP001056635">
    <property type="component" value="Chromosome"/>
</dbReference>
<reference evidence="1" key="1">
    <citation type="submission" date="2021-09" db="EMBL/GenBank/DDBJ databases">
        <title>First case of bloodstream infection caused by Mixta hanseatica sp. nov., a member of the Erwiniaceae family.</title>
        <authorList>
            <person name="Both A."/>
            <person name="Huang J."/>
            <person name="Wenzel P."/>
            <person name="Aepfelbacher M."/>
            <person name="Rohde H."/>
            <person name="Christner M."/>
            <person name="Hentschke M."/>
        </authorList>
    </citation>
    <scope>NUCLEOTIDE SEQUENCE</scope>
    <source>
        <strain evidence="1">X22927</strain>
    </source>
</reference>
<gene>
    <name evidence="1" type="ORF">K6958_04890</name>
</gene>
<name>A0ABY4R9E8_9GAMM</name>
<dbReference type="RefSeq" id="WP_249893602.1">
    <property type="nucleotide sequence ID" value="NZ_CP082904.1"/>
</dbReference>
<proteinExistence type="predicted"/>
<accession>A0ABY4R9E8</accession>
<keyword evidence="2" id="KW-1185">Reference proteome</keyword>
<dbReference type="EMBL" id="CP082904">
    <property type="protein sequence ID" value="UQY45021.1"/>
    <property type="molecule type" value="Genomic_DNA"/>
</dbReference>
<organism evidence="1 2">
    <name type="scientific">Mixta hanseatica</name>
    <dbReference type="NCBI Taxonomy" id="2872648"/>
    <lineage>
        <taxon>Bacteria</taxon>
        <taxon>Pseudomonadati</taxon>
        <taxon>Pseudomonadota</taxon>
        <taxon>Gammaproteobacteria</taxon>
        <taxon>Enterobacterales</taxon>
        <taxon>Erwiniaceae</taxon>
        <taxon>Mixta</taxon>
    </lineage>
</organism>
<evidence type="ECO:0008006" key="3">
    <source>
        <dbReference type="Google" id="ProtNLM"/>
    </source>
</evidence>
<evidence type="ECO:0000313" key="1">
    <source>
        <dbReference type="EMBL" id="UQY45021.1"/>
    </source>
</evidence>
<sequence length="70" mass="8254">MNFSDPIDEAAEREQQMIEIALANRPKPNMVYTGECHWCEEPIDKGHYCDAECREDHEKYLRAQSQRRVA</sequence>
<protein>
    <recommendedName>
        <fullName evidence="3">DUF2116 family Zn-ribbon domain-containing protein</fullName>
    </recommendedName>
</protein>
<evidence type="ECO:0000313" key="2">
    <source>
        <dbReference type="Proteomes" id="UP001056635"/>
    </source>
</evidence>